<evidence type="ECO:0000256" key="1">
    <source>
        <dbReference type="ARBA" id="ARBA00022801"/>
    </source>
</evidence>
<name>A0A0P7BVB7_9BACT</name>
<organism evidence="4 5">
    <name type="scientific">Jiulongibacter sediminis</name>
    <dbReference type="NCBI Taxonomy" id="1605367"/>
    <lineage>
        <taxon>Bacteria</taxon>
        <taxon>Pseudomonadati</taxon>
        <taxon>Bacteroidota</taxon>
        <taxon>Cytophagia</taxon>
        <taxon>Cytophagales</taxon>
        <taxon>Leadbetterellaceae</taxon>
        <taxon>Jiulongibacter</taxon>
    </lineage>
</organism>
<evidence type="ECO:0000313" key="5">
    <source>
        <dbReference type="Proteomes" id="UP000050454"/>
    </source>
</evidence>
<evidence type="ECO:0000313" key="4">
    <source>
        <dbReference type="EMBL" id="KPM48618.1"/>
    </source>
</evidence>
<keyword evidence="1 4" id="KW-0378">Hydrolase</keyword>
<reference evidence="4 5" key="1">
    <citation type="submission" date="2015-07" db="EMBL/GenBank/DDBJ databases">
        <title>The draft genome sequence of Leadbetterella sp. JN14-9.</title>
        <authorList>
            <person name="Liu Y."/>
            <person name="Du J."/>
            <person name="Shao Z."/>
        </authorList>
    </citation>
    <scope>NUCLEOTIDE SEQUENCE [LARGE SCALE GENOMIC DNA]</scope>
    <source>
        <strain evidence="4 5">JN14-9</strain>
    </source>
</reference>
<dbReference type="OrthoDB" id="8727830at2"/>
<dbReference type="EMBL" id="LGTQ01000006">
    <property type="protein sequence ID" value="KPM48618.1"/>
    <property type="molecule type" value="Genomic_DNA"/>
</dbReference>
<dbReference type="STRING" id="1605367.AFM12_08395"/>
<dbReference type="Gene3D" id="3.20.20.520">
    <property type="entry name" value="Glycosyl hydrolase family 115"/>
    <property type="match status" value="1"/>
</dbReference>
<sequence length="956" mass="109210">MKKIKLLCLFLMALPSHNIFAIDDIKYVTETKGKGDFTIIENNIPAAIFLSQSDFGGVLKAAENLKKDLSAISGNSPTLTSTNTNGRIPNIQRAIIIGTLGHSDLIKELVNKGKIKASDLEGKWETFKIITVKNPFRGIKEGLVIVGSDKRGTIFGIYDLSRQMGISPWYWWADVPIAQKTNLFVKAGTHTQGTPKVKYRGIFINDEAPALSGWVQENYGGVFNHEFYEKVFELILRQKANYLWPAMWGRAFFDDDPLNAPLADEMGVVIGTTHHEPLHRAHVEWDRYGKGEWNYEHNPEVLRDFWRKSMKERHKYESIVSIGMRGDGDEPMSRETATALLEQIVEDQRKIIEETTGKPANKTAQLWALYKEVQDYYDKGMRVPEDVTLLLCDDNWGNIRKLPNLGEKPRKGGYGIYYHFDYVGGPRNYKWINTNPLPRIWEQMHLAHEYGANEIWIVNVGDIKPMEIPTSFFLDYAWDPDRWNQDQLDEYLVSLSSEMFGEQHSAEIADILAKYAKYNARRKPELLEPGTFSLTQYREADRVQNEWKDLLNRADDLKSKIDPMYADAFYQLVYHPVEASQNLNALYHAAAKNEAYYQQERSATNDMAFKVQRLFDKDQQISDYYNHTLAKGKWNHFMDQTHIGYTYWQQPRINNIPAVRLRTNPKESLPKVSIEGNFRTYTAGTADTLRIELGEDAFFEVYNQGDVAFSLNVEENSQMGVQRFSGQIKREEKFWVKPSEAGIGTVKLKIDNNQLLIPVKVIEPSVPENFEGFVESKGVVSMFAENYSKAVSNDNVHWQFLPDIGRERGGITSFPVTEPPNVIEENSPRLEYAFWITNPGEKEIHVQMAPTVAFNASVGLSIAVSVDGEKPEIININGGENNRAWEQTVADNLREVVVKRDLSEGAHTLKIWRADPGVVFRKLVIQRPANRFFRFSQSYLGPPESPRVGKNSNGAK</sequence>
<comment type="caution">
    <text evidence="4">The sequence shown here is derived from an EMBL/GenBank/DDBJ whole genome shotgun (WGS) entry which is preliminary data.</text>
</comment>
<dbReference type="GO" id="GO:0016787">
    <property type="term" value="F:hydrolase activity"/>
    <property type="evidence" value="ECO:0007669"/>
    <property type="project" value="UniProtKB-KW"/>
</dbReference>
<accession>A0A0P7BVB7</accession>
<dbReference type="PANTHER" id="PTHR37842:SF2">
    <property type="entry name" value="GYLCOSYL HYDROLASE 115 C-TERMINAL DOMAIN-CONTAINING PROTEIN"/>
    <property type="match status" value="1"/>
</dbReference>
<dbReference type="Gene3D" id="2.60.120.1620">
    <property type="match status" value="1"/>
</dbReference>
<dbReference type="RefSeq" id="WP_055146573.1">
    <property type="nucleotide sequence ID" value="NZ_JXSZ01000006.1"/>
</dbReference>
<dbReference type="InterPro" id="IPR041437">
    <property type="entry name" value="GH115_C"/>
</dbReference>
<dbReference type="InterPro" id="IPR031924">
    <property type="entry name" value="GH115"/>
</dbReference>
<keyword evidence="5" id="KW-1185">Reference proteome</keyword>
<dbReference type="AlphaFoldDB" id="A0A0P7BVB7"/>
<dbReference type="Gene3D" id="3.30.379.10">
    <property type="entry name" value="Chitobiase/beta-hexosaminidase domain 2-like"/>
    <property type="match status" value="1"/>
</dbReference>
<protein>
    <submittedName>
        <fullName evidence="4">Glycosyl hydrolase</fullName>
    </submittedName>
</protein>
<dbReference type="PANTHER" id="PTHR37842">
    <property type="match status" value="1"/>
</dbReference>
<dbReference type="InterPro" id="IPR029018">
    <property type="entry name" value="Hex-like_dom2"/>
</dbReference>
<dbReference type="InterPro" id="IPR042301">
    <property type="entry name" value="GH115_sf"/>
</dbReference>
<keyword evidence="2" id="KW-0732">Signal</keyword>
<dbReference type="PATRIC" id="fig|1605367.3.peg.3058"/>
<dbReference type="Proteomes" id="UP000050454">
    <property type="component" value="Unassembled WGS sequence"/>
</dbReference>
<feature type="signal peptide" evidence="2">
    <location>
        <begin position="1"/>
        <end position="21"/>
    </location>
</feature>
<dbReference type="Gene3D" id="1.20.58.2150">
    <property type="match status" value="1"/>
</dbReference>
<dbReference type="Pfam" id="PF17829">
    <property type="entry name" value="GH115_C"/>
    <property type="match status" value="1"/>
</dbReference>
<dbReference type="GO" id="GO:0005975">
    <property type="term" value="P:carbohydrate metabolic process"/>
    <property type="evidence" value="ECO:0007669"/>
    <property type="project" value="UniProtKB-ARBA"/>
</dbReference>
<evidence type="ECO:0000259" key="3">
    <source>
        <dbReference type="Pfam" id="PF17829"/>
    </source>
</evidence>
<evidence type="ECO:0000256" key="2">
    <source>
        <dbReference type="SAM" id="SignalP"/>
    </source>
</evidence>
<proteinExistence type="predicted"/>
<dbReference type="Pfam" id="PF15979">
    <property type="entry name" value="Glyco_hydro_115"/>
    <property type="match status" value="1"/>
</dbReference>
<feature type="chain" id="PRO_5006136271" evidence="2">
    <location>
        <begin position="22"/>
        <end position="956"/>
    </location>
</feature>
<feature type="domain" description="Gylcosyl hydrolase 115 C-terminal" evidence="3">
    <location>
        <begin position="772"/>
        <end position="944"/>
    </location>
</feature>
<gene>
    <name evidence="4" type="ORF">AFM12_08395</name>
</gene>
<dbReference type="SUPFAM" id="SSF55545">
    <property type="entry name" value="beta-N-acetylhexosaminidase-like domain"/>
    <property type="match status" value="1"/>
</dbReference>